<comment type="caution">
    <text evidence="1">The sequence shown here is derived from an EMBL/GenBank/DDBJ whole genome shotgun (WGS) entry which is preliminary data.</text>
</comment>
<reference evidence="1" key="1">
    <citation type="journal article" date="2020" name="Stud. Mycol.">
        <title>101 Dothideomycetes genomes: a test case for predicting lifestyles and emergence of pathogens.</title>
        <authorList>
            <person name="Haridas S."/>
            <person name="Albert R."/>
            <person name="Binder M."/>
            <person name="Bloem J."/>
            <person name="Labutti K."/>
            <person name="Salamov A."/>
            <person name="Andreopoulos B."/>
            <person name="Baker S."/>
            <person name="Barry K."/>
            <person name="Bills G."/>
            <person name="Bluhm B."/>
            <person name="Cannon C."/>
            <person name="Castanera R."/>
            <person name="Culley D."/>
            <person name="Daum C."/>
            <person name="Ezra D."/>
            <person name="Gonzalez J."/>
            <person name="Henrissat B."/>
            <person name="Kuo A."/>
            <person name="Liang C."/>
            <person name="Lipzen A."/>
            <person name="Lutzoni F."/>
            <person name="Magnuson J."/>
            <person name="Mondo S."/>
            <person name="Nolan M."/>
            <person name="Ohm R."/>
            <person name="Pangilinan J."/>
            <person name="Park H.-J."/>
            <person name="Ramirez L."/>
            <person name="Alfaro M."/>
            <person name="Sun H."/>
            <person name="Tritt A."/>
            <person name="Yoshinaga Y."/>
            <person name="Zwiers L.-H."/>
            <person name="Turgeon B."/>
            <person name="Goodwin S."/>
            <person name="Spatafora J."/>
            <person name="Crous P."/>
            <person name="Grigoriev I."/>
        </authorList>
    </citation>
    <scope>NUCLEOTIDE SEQUENCE</scope>
    <source>
        <strain evidence="1">CBS 110217</strain>
    </source>
</reference>
<keyword evidence="2" id="KW-1185">Reference proteome</keyword>
<gene>
    <name evidence="1" type="ORF">EK21DRAFT_80698</name>
</gene>
<organism evidence="1 2">
    <name type="scientific">Setomelanomma holmii</name>
    <dbReference type="NCBI Taxonomy" id="210430"/>
    <lineage>
        <taxon>Eukaryota</taxon>
        <taxon>Fungi</taxon>
        <taxon>Dikarya</taxon>
        <taxon>Ascomycota</taxon>
        <taxon>Pezizomycotina</taxon>
        <taxon>Dothideomycetes</taxon>
        <taxon>Pleosporomycetidae</taxon>
        <taxon>Pleosporales</taxon>
        <taxon>Pleosporineae</taxon>
        <taxon>Phaeosphaeriaceae</taxon>
        <taxon>Setomelanomma</taxon>
    </lineage>
</organism>
<dbReference type="EMBL" id="ML978342">
    <property type="protein sequence ID" value="KAF2023524.1"/>
    <property type="molecule type" value="Genomic_DNA"/>
</dbReference>
<accession>A0A9P4GXX7</accession>
<sequence length="170" mass="18150">MPFLALGLKKRATPASFSLYAYSEGFGGQPLFYADGYAYIGDPAKSNITDAAPVLFSSGSNNMWYGSPNTTFSNGTTPSWSNVTLTVPGPASTDRRVSLPYVDNSTDGTVTSGFIFYGSTAMHVTADGQLESMFYALQVSDRVSALYWNDTSIGQVPVILRNIAPSNPGK</sequence>
<dbReference type="AlphaFoldDB" id="A0A9P4GXX7"/>
<proteinExistence type="predicted"/>
<evidence type="ECO:0000313" key="1">
    <source>
        <dbReference type="EMBL" id="KAF2023524.1"/>
    </source>
</evidence>
<dbReference type="Proteomes" id="UP000799777">
    <property type="component" value="Unassembled WGS sequence"/>
</dbReference>
<evidence type="ECO:0000313" key="2">
    <source>
        <dbReference type="Proteomes" id="UP000799777"/>
    </source>
</evidence>
<name>A0A9P4GXX7_9PLEO</name>
<dbReference type="OrthoDB" id="5230873at2759"/>
<protein>
    <submittedName>
        <fullName evidence="1">Uncharacterized protein</fullName>
    </submittedName>
</protein>